<dbReference type="EMBL" id="FMVW01000001">
    <property type="protein sequence ID" value="SCZ23786.1"/>
    <property type="molecule type" value="Genomic_DNA"/>
</dbReference>
<accession>A0A1G5MF69</accession>
<reference evidence="1 2" key="1">
    <citation type="submission" date="2016-10" db="EMBL/GenBank/DDBJ databases">
        <authorList>
            <person name="de Groot N.N."/>
        </authorList>
    </citation>
    <scope>NUCLEOTIDE SEQUENCE [LARGE SCALE GENOMIC DNA]</scope>
    <source>
        <strain evidence="1 2">DSM 2698</strain>
    </source>
</reference>
<evidence type="ECO:0000313" key="2">
    <source>
        <dbReference type="Proteomes" id="UP000199347"/>
    </source>
</evidence>
<dbReference type="SUPFAM" id="SSF46785">
    <property type="entry name" value="Winged helix' DNA-binding domain"/>
    <property type="match status" value="1"/>
</dbReference>
<dbReference type="Proteomes" id="UP000199347">
    <property type="component" value="Unassembled WGS sequence"/>
</dbReference>
<dbReference type="InterPro" id="IPR036390">
    <property type="entry name" value="WH_DNA-bd_sf"/>
</dbReference>
<evidence type="ECO:0000313" key="1">
    <source>
        <dbReference type="EMBL" id="SCZ23786.1"/>
    </source>
</evidence>
<dbReference type="AlphaFoldDB" id="A0A1G5MF69"/>
<dbReference type="STRING" id="1120955.SAMN03080610_00603"/>
<dbReference type="Gene3D" id="1.10.10.10">
    <property type="entry name" value="Winged helix-like DNA-binding domain superfamily/Winged helix DNA-binding domain"/>
    <property type="match status" value="1"/>
</dbReference>
<organism evidence="1 2">
    <name type="scientific">Afifella marina DSM 2698</name>
    <dbReference type="NCBI Taxonomy" id="1120955"/>
    <lineage>
        <taxon>Bacteria</taxon>
        <taxon>Pseudomonadati</taxon>
        <taxon>Pseudomonadota</taxon>
        <taxon>Alphaproteobacteria</taxon>
        <taxon>Hyphomicrobiales</taxon>
        <taxon>Afifellaceae</taxon>
        <taxon>Afifella</taxon>
    </lineage>
</organism>
<dbReference type="InterPro" id="IPR036388">
    <property type="entry name" value="WH-like_DNA-bd_sf"/>
</dbReference>
<gene>
    <name evidence="1" type="ORF">SAMN03080610_00603</name>
</gene>
<proteinExistence type="predicted"/>
<dbReference type="OrthoDB" id="8080957at2"/>
<name>A0A1G5MF69_AFIMA</name>
<sequence>MAPKPHFRDLKELRPGEDGLWEIVLRLDRHGPFSVSDITGQTRLSVGAVSRYVARLYRGGYLAAAGERTHPRPWLSPAKLYRLVRRPTLPPRLNLDGSVRQEPDIETFWRTMKMLTVFTVNDLTSTFECPRTKEQAARLYVRRLVLAGVLVIVEASRVKGPGRGRAPAKLRLIRNLGARAPRVLSTPEGLVVFDSNAGEIVATIDGRGGDR</sequence>
<keyword evidence="2" id="KW-1185">Reference proteome</keyword>
<dbReference type="RefSeq" id="WP_092809380.1">
    <property type="nucleotide sequence ID" value="NZ_FMVW01000001.1"/>
</dbReference>
<protein>
    <submittedName>
        <fullName evidence="1">Uncharacterized protein</fullName>
    </submittedName>
</protein>